<dbReference type="VEuPathDB" id="FungiDB:An14g06710"/>
<feature type="compositionally biased region" description="Basic and acidic residues" evidence="1">
    <location>
        <begin position="226"/>
        <end position="240"/>
    </location>
</feature>
<feature type="region of interest" description="Disordered" evidence="1">
    <location>
        <begin position="178"/>
        <end position="240"/>
    </location>
</feature>
<accession>A0AAJ8BWK1</accession>
<dbReference type="RefSeq" id="XP_059604697.1">
    <property type="nucleotide sequence ID" value="XM_059744375.1"/>
</dbReference>
<reference evidence="2" key="1">
    <citation type="submission" date="2025-02" db="EMBL/GenBank/DDBJ databases">
        <authorList>
            <consortium name="NCBI Genome Project"/>
        </authorList>
    </citation>
    <scope>NUCLEOTIDE SEQUENCE</scope>
</reference>
<name>A0AAJ8BWK1_ASPNG</name>
<protein>
    <submittedName>
        <fullName evidence="2">Uncharacterized protein</fullName>
    </submittedName>
</protein>
<organism evidence="2">
    <name type="scientific">Aspergillus niger</name>
    <dbReference type="NCBI Taxonomy" id="5061"/>
    <lineage>
        <taxon>Eukaryota</taxon>
        <taxon>Fungi</taxon>
        <taxon>Dikarya</taxon>
        <taxon>Ascomycota</taxon>
        <taxon>Pezizomycotina</taxon>
        <taxon>Eurotiomycetes</taxon>
        <taxon>Eurotiomycetidae</taxon>
        <taxon>Eurotiales</taxon>
        <taxon>Aspergillaceae</taxon>
        <taxon>Aspergillus</taxon>
        <taxon>Aspergillus subgen. Circumdati</taxon>
    </lineage>
</organism>
<dbReference type="GeneID" id="84593063"/>
<feature type="compositionally biased region" description="Basic residues" evidence="1">
    <location>
        <begin position="178"/>
        <end position="187"/>
    </location>
</feature>
<gene>
    <name evidence="2" type="ORF">An14g06710</name>
</gene>
<evidence type="ECO:0000313" key="2">
    <source>
        <dbReference type="RefSeq" id="XP_059604697.1"/>
    </source>
</evidence>
<dbReference type="KEGG" id="ang:An14g06710"/>
<proteinExistence type="predicted"/>
<dbReference type="AlphaFoldDB" id="A0AAJ8BWK1"/>
<sequence>MDDNHASTPPGPFEGEGTGCREFLPSPPSCTLGLLGRENHDLVMRGTNPLSPNRNDMPISGRVSGLGPSVEDALWRGSATVPPVLNVNLSRINLNLRESQSIGPWDGEIWSIRDQIRDPSGDSPTMAIGATTVLGKDTERKAGDSDKATSSIRFNSLDGSNLVDSRWCVTFRKRTAGGGKRKKKKRREWTTIGLSRDPIDHSPRSDCIPQLDSQSSDHAAALGLEKLPDESDTDYHLQQQ</sequence>
<reference evidence="2" key="2">
    <citation type="submission" date="2025-08" db="UniProtKB">
        <authorList>
            <consortium name="RefSeq"/>
        </authorList>
    </citation>
    <scope>IDENTIFICATION</scope>
</reference>
<evidence type="ECO:0000256" key="1">
    <source>
        <dbReference type="SAM" id="MobiDB-lite"/>
    </source>
</evidence>
<feature type="region of interest" description="Disordered" evidence="1">
    <location>
        <begin position="1"/>
        <end position="22"/>
    </location>
</feature>